<evidence type="ECO:0000313" key="2">
    <source>
        <dbReference type="EMBL" id="PWY89023.1"/>
    </source>
</evidence>
<dbReference type="VEuPathDB" id="FungiDB:BO70DRAFT_393541"/>
<organism evidence="2 3">
    <name type="scientific">Aspergillus heteromorphus CBS 117.55</name>
    <dbReference type="NCBI Taxonomy" id="1448321"/>
    <lineage>
        <taxon>Eukaryota</taxon>
        <taxon>Fungi</taxon>
        <taxon>Dikarya</taxon>
        <taxon>Ascomycota</taxon>
        <taxon>Pezizomycotina</taxon>
        <taxon>Eurotiomycetes</taxon>
        <taxon>Eurotiomycetidae</taxon>
        <taxon>Eurotiales</taxon>
        <taxon>Aspergillaceae</taxon>
        <taxon>Aspergillus</taxon>
        <taxon>Aspergillus subgen. Circumdati</taxon>
    </lineage>
</organism>
<reference evidence="2 3" key="1">
    <citation type="submission" date="2016-12" db="EMBL/GenBank/DDBJ databases">
        <title>The genomes of Aspergillus section Nigri reveals drivers in fungal speciation.</title>
        <authorList>
            <consortium name="DOE Joint Genome Institute"/>
            <person name="Vesth T.C."/>
            <person name="Nybo J."/>
            <person name="Theobald S."/>
            <person name="Brandl J."/>
            <person name="Frisvad J.C."/>
            <person name="Nielsen K.F."/>
            <person name="Lyhne E.K."/>
            <person name="Kogle M.E."/>
            <person name="Kuo A."/>
            <person name="Riley R."/>
            <person name="Clum A."/>
            <person name="Nolan M."/>
            <person name="Lipzen A."/>
            <person name="Salamov A."/>
            <person name="Henrissat B."/>
            <person name="Wiebenga A."/>
            <person name="De Vries R.P."/>
            <person name="Grigoriev I.V."/>
            <person name="Mortensen U.H."/>
            <person name="Andersen M.R."/>
            <person name="Baker S.E."/>
        </authorList>
    </citation>
    <scope>NUCLEOTIDE SEQUENCE [LARGE SCALE GENOMIC DNA]</scope>
    <source>
        <strain evidence="2 3">CBS 117.55</strain>
    </source>
</reference>
<dbReference type="AlphaFoldDB" id="A0A317WRE1"/>
<gene>
    <name evidence="2" type="ORF">BO70DRAFT_393541</name>
</gene>
<protein>
    <submittedName>
        <fullName evidence="2">Uncharacterized protein</fullName>
    </submittedName>
</protein>
<name>A0A317WRE1_9EURO</name>
<keyword evidence="3" id="KW-1185">Reference proteome</keyword>
<sequence>MSGTAGITLVWYVLGQPVRPTRALSTDARWQDNAPKANNRRSERPTVKTVQWASFPGGSNRLLSGLKRKRLSDEDRVPAWNF</sequence>
<dbReference type="GeneID" id="37068618"/>
<dbReference type="RefSeq" id="XP_025402210.1">
    <property type="nucleotide sequence ID" value="XM_025546381.1"/>
</dbReference>
<feature type="region of interest" description="Disordered" evidence="1">
    <location>
        <begin position="29"/>
        <end position="53"/>
    </location>
</feature>
<comment type="caution">
    <text evidence="2">The sequence shown here is derived from an EMBL/GenBank/DDBJ whole genome shotgun (WGS) entry which is preliminary data.</text>
</comment>
<dbReference type="Proteomes" id="UP000247233">
    <property type="component" value="Unassembled WGS sequence"/>
</dbReference>
<proteinExistence type="predicted"/>
<evidence type="ECO:0000313" key="3">
    <source>
        <dbReference type="Proteomes" id="UP000247233"/>
    </source>
</evidence>
<evidence type="ECO:0000256" key="1">
    <source>
        <dbReference type="SAM" id="MobiDB-lite"/>
    </source>
</evidence>
<dbReference type="EMBL" id="MSFL01000004">
    <property type="protein sequence ID" value="PWY89023.1"/>
    <property type="molecule type" value="Genomic_DNA"/>
</dbReference>
<accession>A0A317WRE1</accession>